<dbReference type="EMBL" id="JBFXLQ010000118">
    <property type="protein sequence ID" value="KAL2859800.1"/>
    <property type="molecule type" value="Genomic_DNA"/>
</dbReference>
<comment type="caution">
    <text evidence="2">The sequence shown here is derived from an EMBL/GenBank/DDBJ whole genome shotgun (WGS) entry which is preliminary data.</text>
</comment>
<accession>A0ABR4L5Q3</accession>
<name>A0ABR4L5Q3_9EURO</name>
<feature type="region of interest" description="Disordered" evidence="1">
    <location>
        <begin position="1"/>
        <end position="25"/>
    </location>
</feature>
<keyword evidence="3" id="KW-1185">Reference proteome</keyword>
<dbReference type="GeneID" id="98145744"/>
<evidence type="ECO:0000256" key="1">
    <source>
        <dbReference type="SAM" id="MobiDB-lite"/>
    </source>
</evidence>
<protein>
    <submittedName>
        <fullName evidence="2">Uncharacterized protein</fullName>
    </submittedName>
</protein>
<sequence length="53" mass="5895">MTTNALTPRTILMTNPRNSPTTPDTKNSPYFVLSAPLVVVTFSQGRLGWRMLT</sequence>
<dbReference type="RefSeq" id="XP_070880356.1">
    <property type="nucleotide sequence ID" value="XM_071030672.1"/>
</dbReference>
<proteinExistence type="predicted"/>
<reference evidence="2 3" key="1">
    <citation type="submission" date="2024-07" db="EMBL/GenBank/DDBJ databases">
        <title>Section-level genome sequencing and comparative genomics of Aspergillus sections Usti and Cavernicolus.</title>
        <authorList>
            <consortium name="Lawrence Berkeley National Laboratory"/>
            <person name="Nybo J.L."/>
            <person name="Vesth T.C."/>
            <person name="Theobald S."/>
            <person name="Frisvad J.C."/>
            <person name="Larsen T.O."/>
            <person name="Kjaerboelling I."/>
            <person name="Rothschild-Mancinelli K."/>
            <person name="Lyhne E.K."/>
            <person name="Kogle M.E."/>
            <person name="Barry K."/>
            <person name="Clum A."/>
            <person name="Na H."/>
            <person name="Ledsgaard L."/>
            <person name="Lin J."/>
            <person name="Lipzen A."/>
            <person name="Kuo A."/>
            <person name="Riley R."/>
            <person name="Mondo S."/>
            <person name="Labutti K."/>
            <person name="Haridas S."/>
            <person name="Pangalinan J."/>
            <person name="Salamov A.A."/>
            <person name="Simmons B.A."/>
            <person name="Magnuson J.K."/>
            <person name="Chen J."/>
            <person name="Drula E."/>
            <person name="Henrissat B."/>
            <person name="Wiebenga A."/>
            <person name="Lubbers R.J."/>
            <person name="Gomes A.C."/>
            <person name="Macurrencykelacurrency M.R."/>
            <person name="Stajich J."/>
            <person name="Grigoriev I.V."/>
            <person name="Mortensen U.H."/>
            <person name="De Vries R.P."/>
            <person name="Baker S.E."/>
            <person name="Andersen M.R."/>
        </authorList>
    </citation>
    <scope>NUCLEOTIDE SEQUENCE [LARGE SCALE GENOMIC DNA]</scope>
    <source>
        <strain evidence="2 3">CBS 449.75</strain>
    </source>
</reference>
<evidence type="ECO:0000313" key="3">
    <source>
        <dbReference type="Proteomes" id="UP001610432"/>
    </source>
</evidence>
<dbReference type="Proteomes" id="UP001610432">
    <property type="component" value="Unassembled WGS sequence"/>
</dbReference>
<evidence type="ECO:0000313" key="2">
    <source>
        <dbReference type="EMBL" id="KAL2859800.1"/>
    </source>
</evidence>
<gene>
    <name evidence="2" type="ORF">BJX67DRAFT_368769</name>
</gene>
<organism evidence="2 3">
    <name type="scientific">Aspergillus lucknowensis</name>
    <dbReference type="NCBI Taxonomy" id="176173"/>
    <lineage>
        <taxon>Eukaryota</taxon>
        <taxon>Fungi</taxon>
        <taxon>Dikarya</taxon>
        <taxon>Ascomycota</taxon>
        <taxon>Pezizomycotina</taxon>
        <taxon>Eurotiomycetes</taxon>
        <taxon>Eurotiomycetidae</taxon>
        <taxon>Eurotiales</taxon>
        <taxon>Aspergillaceae</taxon>
        <taxon>Aspergillus</taxon>
        <taxon>Aspergillus subgen. Nidulantes</taxon>
    </lineage>
</organism>